<evidence type="ECO:0000256" key="2">
    <source>
        <dbReference type="ARBA" id="ARBA00012190"/>
    </source>
</evidence>
<gene>
    <name evidence="13" type="ORF">BD626DRAFT_403174</name>
</gene>
<dbReference type="PROSITE" id="PS51569">
    <property type="entry name" value="DOT1"/>
    <property type="match status" value="1"/>
</dbReference>
<dbReference type="SUPFAM" id="SSF53335">
    <property type="entry name" value="S-adenosyl-L-methionine-dependent methyltransferases"/>
    <property type="match status" value="1"/>
</dbReference>
<dbReference type="FunFam" id="3.40.50.150:FF:000033">
    <property type="entry name" value="Histone-lysine N-methyltransferase, H3 lysine-79 specific"/>
    <property type="match status" value="1"/>
</dbReference>
<dbReference type="AlphaFoldDB" id="A0A550CDN5"/>
<protein>
    <recommendedName>
        <fullName evidence="3 11">Histone-lysine N-methyltransferase, H3 lysine-79 specific</fullName>
        <ecNumber evidence="2 11">2.1.1.360</ecNumber>
    </recommendedName>
    <alternativeName>
        <fullName evidence="9 11">Histone H3-K79 methyltransferase</fullName>
    </alternativeName>
</protein>
<dbReference type="Gene3D" id="3.40.50.150">
    <property type="entry name" value="Vaccinia Virus protein VP39"/>
    <property type="match status" value="1"/>
</dbReference>
<dbReference type="EC" id="2.1.1.360" evidence="2 11"/>
<dbReference type="STRING" id="97359.A0A550CDN5"/>
<keyword evidence="5 11" id="KW-0808">Transferase</keyword>
<evidence type="ECO:0000256" key="3">
    <source>
        <dbReference type="ARBA" id="ARBA00020987"/>
    </source>
</evidence>
<evidence type="ECO:0000256" key="11">
    <source>
        <dbReference type="RuleBase" id="RU271113"/>
    </source>
</evidence>
<evidence type="ECO:0000256" key="1">
    <source>
        <dbReference type="ARBA" id="ARBA00004123"/>
    </source>
</evidence>
<comment type="caution">
    <text evidence="13">The sequence shown here is derived from an EMBL/GenBank/DDBJ whole genome shotgun (WGS) entry which is preliminary data.</text>
</comment>
<comment type="miscellaneous">
    <text evidence="11">In contrast to other lysine histone methyltransferases, it does not contain a SET domain, suggesting the existence of another mechanism for methylation of lysine residues of histones.</text>
</comment>
<dbReference type="Pfam" id="PF08123">
    <property type="entry name" value="DOT1"/>
    <property type="match status" value="1"/>
</dbReference>
<evidence type="ECO:0000256" key="10">
    <source>
        <dbReference type="ARBA" id="ARBA00047770"/>
    </source>
</evidence>
<dbReference type="GO" id="GO:0006281">
    <property type="term" value="P:DNA repair"/>
    <property type="evidence" value="ECO:0007669"/>
    <property type="project" value="TreeGrafter"/>
</dbReference>
<dbReference type="InterPro" id="IPR025789">
    <property type="entry name" value="DOT1_dom"/>
</dbReference>
<evidence type="ECO:0000256" key="8">
    <source>
        <dbReference type="ARBA" id="ARBA00023242"/>
    </source>
</evidence>
<comment type="activity regulation">
    <text evidence="11">Ubiquitination of histone H2B to form H2BK123ub1 is required for efficient DOT1 methyltransferase activity on histone H3.</text>
</comment>
<feature type="domain" description="DOT1" evidence="12">
    <location>
        <begin position="1"/>
        <end position="259"/>
    </location>
</feature>
<dbReference type="PANTHER" id="PTHR21451">
    <property type="entry name" value="HISTONE H3 METHYLTRANSFERASE"/>
    <property type="match status" value="1"/>
</dbReference>
<dbReference type="Proteomes" id="UP000320762">
    <property type="component" value="Unassembled WGS sequence"/>
</dbReference>
<keyword evidence="6 11" id="KW-0949">S-adenosyl-L-methionine</keyword>
<dbReference type="GO" id="GO:0000077">
    <property type="term" value="P:DNA damage checkpoint signaling"/>
    <property type="evidence" value="ECO:0007669"/>
    <property type="project" value="TreeGrafter"/>
</dbReference>
<dbReference type="CDD" id="cd02440">
    <property type="entry name" value="AdoMet_MTases"/>
    <property type="match status" value="1"/>
</dbReference>
<evidence type="ECO:0000313" key="13">
    <source>
        <dbReference type="EMBL" id="TRM62922.1"/>
    </source>
</evidence>
<comment type="similarity">
    <text evidence="11">Belongs to the class I-like SAM-binding methyltransferase superfamily. DOT1 family.</text>
</comment>
<evidence type="ECO:0000256" key="4">
    <source>
        <dbReference type="ARBA" id="ARBA00022603"/>
    </source>
</evidence>
<dbReference type="EMBL" id="VDMD01000011">
    <property type="protein sequence ID" value="TRM62922.1"/>
    <property type="molecule type" value="Genomic_DNA"/>
</dbReference>
<evidence type="ECO:0000256" key="5">
    <source>
        <dbReference type="ARBA" id="ARBA00022679"/>
    </source>
</evidence>
<evidence type="ECO:0000256" key="6">
    <source>
        <dbReference type="ARBA" id="ARBA00022691"/>
    </source>
</evidence>
<keyword evidence="8 11" id="KW-0539">Nucleus</keyword>
<comment type="subcellular location">
    <subcellularLocation>
        <location evidence="1 11">Nucleus</location>
    </subcellularLocation>
</comment>
<evidence type="ECO:0000259" key="12">
    <source>
        <dbReference type="PROSITE" id="PS51569"/>
    </source>
</evidence>
<dbReference type="GO" id="GO:0140956">
    <property type="term" value="F:histone H3K79 trimethyltransferase activity"/>
    <property type="evidence" value="ECO:0007669"/>
    <property type="project" value="UniProtKB-EC"/>
</dbReference>
<accession>A0A550CDN5</accession>
<dbReference type="GO" id="GO:0032259">
    <property type="term" value="P:methylation"/>
    <property type="evidence" value="ECO:0007669"/>
    <property type="project" value="UniProtKB-KW"/>
</dbReference>
<dbReference type="OrthoDB" id="443402at2759"/>
<comment type="function">
    <text evidence="11">Histone methyltransferase that specifically trimethylates histone H3 to form H3K79me3. This methylation is required for telomere silencing and for the pachytene checkpoint during the meiotic cell cycle by allowing the recruitment of RAD9 to double strand breaks. Nucleosomes are preferred as substrate compared to free histone.</text>
</comment>
<evidence type="ECO:0000256" key="9">
    <source>
        <dbReference type="ARBA" id="ARBA00029821"/>
    </source>
</evidence>
<proteinExistence type="inferred from homology"/>
<keyword evidence="4 11" id="KW-0489">Methyltransferase</keyword>
<keyword evidence="14" id="KW-1185">Reference proteome</keyword>
<dbReference type="GO" id="GO:0005634">
    <property type="term" value="C:nucleus"/>
    <property type="evidence" value="ECO:0007669"/>
    <property type="project" value="UniProtKB-SubCell"/>
</dbReference>
<reference evidence="13 14" key="1">
    <citation type="journal article" date="2019" name="New Phytol.">
        <title>Comparative genomics reveals unique wood-decay strategies and fruiting body development in the Schizophyllaceae.</title>
        <authorList>
            <person name="Almasi E."/>
            <person name="Sahu N."/>
            <person name="Krizsan K."/>
            <person name="Balint B."/>
            <person name="Kovacs G.M."/>
            <person name="Kiss B."/>
            <person name="Cseklye J."/>
            <person name="Drula E."/>
            <person name="Henrissat B."/>
            <person name="Nagy I."/>
            <person name="Chovatia M."/>
            <person name="Adam C."/>
            <person name="LaButti K."/>
            <person name="Lipzen A."/>
            <person name="Riley R."/>
            <person name="Grigoriev I.V."/>
            <person name="Nagy L.G."/>
        </authorList>
    </citation>
    <scope>NUCLEOTIDE SEQUENCE [LARGE SCALE GENOMIC DNA]</scope>
    <source>
        <strain evidence="13 14">NL-1724</strain>
    </source>
</reference>
<evidence type="ECO:0000256" key="7">
    <source>
        <dbReference type="ARBA" id="ARBA00022853"/>
    </source>
</evidence>
<comment type="catalytic activity">
    <reaction evidence="10 11">
        <text>L-lysyl(79)-[histone H3] + 3 S-adenosyl-L-methionine = N(6),N(6),N(6)-trimethyl-L-lysyl(79)-[histone H3] + 3 S-adenosyl-L-homocysteine + 3 H(+)</text>
        <dbReference type="Rhea" id="RHEA:60328"/>
        <dbReference type="Rhea" id="RHEA-COMP:15549"/>
        <dbReference type="Rhea" id="RHEA-COMP:15552"/>
        <dbReference type="ChEBI" id="CHEBI:15378"/>
        <dbReference type="ChEBI" id="CHEBI:29969"/>
        <dbReference type="ChEBI" id="CHEBI:57856"/>
        <dbReference type="ChEBI" id="CHEBI:59789"/>
        <dbReference type="ChEBI" id="CHEBI:61961"/>
        <dbReference type="EC" id="2.1.1.360"/>
    </reaction>
</comment>
<name>A0A550CDN5_9AGAR</name>
<organism evidence="13 14">
    <name type="scientific">Schizophyllum amplum</name>
    <dbReference type="NCBI Taxonomy" id="97359"/>
    <lineage>
        <taxon>Eukaryota</taxon>
        <taxon>Fungi</taxon>
        <taxon>Dikarya</taxon>
        <taxon>Basidiomycota</taxon>
        <taxon>Agaricomycotina</taxon>
        <taxon>Agaricomycetes</taxon>
        <taxon>Agaricomycetidae</taxon>
        <taxon>Agaricales</taxon>
        <taxon>Schizophyllaceae</taxon>
        <taxon>Schizophyllum</taxon>
    </lineage>
</organism>
<dbReference type="InterPro" id="IPR030445">
    <property type="entry name" value="H3-K79_meTrfase"/>
</dbReference>
<sequence>MLPADPFVDAPPNPFLEAIEGWSASGGIPPKVLHRIMEENYQRNVGPFVRELHQYEPFTDNVYGELMPSLVYEMVRHTRLNENSLFLDLGSGVGNVVVQASLQTGCRSYGIECQEAPAKIAARMLPQFKARCRMWGVNMGDVELEQGDMLTSKRVDELIPQADVVLVNNKVFSESLNEALRPKFLDLKEGAIVISLKSFVSEKQNSRLTERNVDDISTIFDVSKRWFASGSVSWADSGGEYYIHRVDRRGYSQILEEYESRRSSSRSTRKTRAPY</sequence>
<dbReference type="InterPro" id="IPR029063">
    <property type="entry name" value="SAM-dependent_MTases_sf"/>
</dbReference>
<evidence type="ECO:0000313" key="14">
    <source>
        <dbReference type="Proteomes" id="UP000320762"/>
    </source>
</evidence>
<dbReference type="PANTHER" id="PTHR21451:SF0">
    <property type="entry name" value="HISTONE-LYSINE N-METHYLTRANSFERASE, H3 LYSINE-79 SPECIFIC"/>
    <property type="match status" value="1"/>
</dbReference>
<keyword evidence="7 11" id="KW-0156">Chromatin regulator</keyword>